<sequence length="396" mass="46096">MIGQRIKALRKEKKLTQSQLAEGIITKSMLSMIENGKAETSMRSLREIAKRLDVSVQSLLVDPREEDLQKIVEEIEYTQGGLHSWEDEAVQKALLPYVDVEMNSVWQGKAYTLLADSVFYSGNQQQLLEWYDRAIAVFERLEEKEELIMARISQAFYLLMWNRFDEAIERIDTIELIDSRRMKTKTRVEFSMLMVFRNMLYDDDLPGAIRRLEDTLDYMKRTKMYYRVDDVYRTIAICALYLKDEATIVDALQKAKQYTSFTDDVTMKIRLAMTEALYAIEYRKTDLLQQQIAVMDQLLEGNTEFIAAFEMSKGVYFALTGEIEAARKSFLKLLEHHDQWAKHGFVDQAIYFEGLLIGTSHGCGDEWVPLIEREVGLFPEGRFRSHLMSLIKKIKG</sequence>
<dbReference type="PROSITE" id="PS50943">
    <property type="entry name" value="HTH_CROC1"/>
    <property type="match status" value="1"/>
</dbReference>
<evidence type="ECO:0000256" key="1">
    <source>
        <dbReference type="ARBA" id="ARBA00023125"/>
    </source>
</evidence>
<dbReference type="RefSeq" id="WP_214718518.1">
    <property type="nucleotide sequence ID" value="NZ_CP183077.1"/>
</dbReference>
<dbReference type="SUPFAM" id="SSF47413">
    <property type="entry name" value="lambda repressor-like DNA-binding domains"/>
    <property type="match status" value="1"/>
</dbReference>
<dbReference type="CDD" id="cd00093">
    <property type="entry name" value="HTH_XRE"/>
    <property type="match status" value="1"/>
</dbReference>
<dbReference type="Gene3D" id="1.25.40.10">
    <property type="entry name" value="Tetratricopeptide repeat domain"/>
    <property type="match status" value="1"/>
</dbReference>
<gene>
    <name evidence="3" type="ORF">QR695_08235</name>
</gene>
<dbReference type="PANTHER" id="PTHR46797:SF1">
    <property type="entry name" value="METHYLPHOSPHONATE SYNTHASE"/>
    <property type="match status" value="1"/>
</dbReference>
<dbReference type="PANTHER" id="PTHR46797">
    <property type="entry name" value="HTH-TYPE TRANSCRIPTIONAL REGULATOR"/>
    <property type="match status" value="1"/>
</dbReference>
<evidence type="ECO:0000259" key="2">
    <source>
        <dbReference type="PROSITE" id="PS50943"/>
    </source>
</evidence>
<dbReference type="Gene3D" id="1.10.260.40">
    <property type="entry name" value="lambda repressor-like DNA-binding domains"/>
    <property type="match status" value="1"/>
</dbReference>
<dbReference type="SMART" id="SM00530">
    <property type="entry name" value="HTH_XRE"/>
    <property type="match status" value="1"/>
</dbReference>
<protein>
    <submittedName>
        <fullName evidence="3">Helix-turn-helix transcriptional regulator</fullName>
    </submittedName>
</protein>
<keyword evidence="4" id="KW-1185">Reference proteome</keyword>
<accession>A0ABT7MP84</accession>
<dbReference type="Pfam" id="PF01381">
    <property type="entry name" value="HTH_3"/>
    <property type="match status" value="1"/>
</dbReference>
<comment type="caution">
    <text evidence="3">The sequence shown here is derived from an EMBL/GenBank/DDBJ whole genome shotgun (WGS) entry which is preliminary data.</text>
</comment>
<dbReference type="InterPro" id="IPR011990">
    <property type="entry name" value="TPR-like_helical_dom_sf"/>
</dbReference>
<reference evidence="3 4" key="1">
    <citation type="submission" date="2023-06" db="EMBL/GenBank/DDBJ databases">
        <title>Influencing factors and mechanism of Cr(VI) reduction by facultative anaerobic Exiguobacterium sp. PY14.</title>
        <authorList>
            <person name="Zou L."/>
        </authorList>
    </citation>
    <scope>NUCLEOTIDE SEQUENCE [LARGE SCALE GENOMIC DNA]</scope>
    <source>
        <strain evidence="3 4">PY14</strain>
    </source>
</reference>
<name>A0ABT7MP84_9BACL</name>
<dbReference type="InterPro" id="IPR010982">
    <property type="entry name" value="Lambda_DNA-bd_dom_sf"/>
</dbReference>
<dbReference type="InterPro" id="IPR001387">
    <property type="entry name" value="Cro/C1-type_HTH"/>
</dbReference>
<evidence type="ECO:0000313" key="4">
    <source>
        <dbReference type="Proteomes" id="UP001230807"/>
    </source>
</evidence>
<organism evidence="3 4">
    <name type="scientific">Exiguobacterium mexicanum</name>
    <dbReference type="NCBI Taxonomy" id="340146"/>
    <lineage>
        <taxon>Bacteria</taxon>
        <taxon>Bacillati</taxon>
        <taxon>Bacillota</taxon>
        <taxon>Bacilli</taxon>
        <taxon>Bacillales</taxon>
        <taxon>Bacillales Family XII. Incertae Sedis</taxon>
        <taxon>Exiguobacterium</taxon>
    </lineage>
</organism>
<proteinExistence type="predicted"/>
<evidence type="ECO:0000313" key="3">
    <source>
        <dbReference type="EMBL" id="MDL5376997.1"/>
    </source>
</evidence>
<dbReference type="InterPro" id="IPR050807">
    <property type="entry name" value="TransReg_Diox_bact_type"/>
</dbReference>
<dbReference type="SUPFAM" id="SSF48452">
    <property type="entry name" value="TPR-like"/>
    <property type="match status" value="1"/>
</dbReference>
<dbReference type="EMBL" id="JASWER010000005">
    <property type="protein sequence ID" value="MDL5376997.1"/>
    <property type="molecule type" value="Genomic_DNA"/>
</dbReference>
<feature type="domain" description="HTH cro/C1-type" evidence="2">
    <location>
        <begin position="6"/>
        <end position="59"/>
    </location>
</feature>
<dbReference type="Proteomes" id="UP001230807">
    <property type="component" value="Unassembled WGS sequence"/>
</dbReference>
<keyword evidence="1" id="KW-0238">DNA-binding</keyword>